<geneLocation type="mitochondrion" evidence="11"/>
<sequence>MCTWCYHVSTLLLLLITTMTATYQSTEKLSAFECGFHSFDYRTPFSVRFSLLAVVFLVFDAEVALLMPLFLSSMAGMNFQMIAGGVFFLILWAGLIYEWFQGSLSWVI</sequence>
<keyword evidence="7 9" id="KW-0472">Membrane</keyword>
<evidence type="ECO:0000256" key="6">
    <source>
        <dbReference type="ARBA" id="ARBA00022989"/>
    </source>
</evidence>
<evidence type="ECO:0000256" key="1">
    <source>
        <dbReference type="ARBA" id="ARBA00004370"/>
    </source>
</evidence>
<keyword evidence="4 9" id="KW-0813">Transport</keyword>
<dbReference type="PANTHER" id="PTHR11058:SF9">
    <property type="entry name" value="NADH-UBIQUINONE OXIDOREDUCTASE CHAIN 3"/>
    <property type="match status" value="1"/>
</dbReference>
<feature type="chain" id="PRO_5004183392" description="NADH-ubiquinone oxidoreductase chain 3" evidence="10">
    <location>
        <begin position="22"/>
        <end position="108"/>
    </location>
</feature>
<keyword evidence="9 11" id="KW-0496">Mitochondrion</keyword>
<dbReference type="GO" id="GO:0030964">
    <property type="term" value="C:NADH dehydrogenase complex"/>
    <property type="evidence" value="ECO:0007669"/>
    <property type="project" value="TreeGrafter"/>
</dbReference>
<protein>
    <recommendedName>
        <fullName evidence="3 9">NADH-ubiquinone oxidoreductase chain 3</fullName>
        <ecNumber evidence="9">7.1.1.2</ecNumber>
    </recommendedName>
</protein>
<reference evidence="11" key="1">
    <citation type="journal article" date="2006" name="Mol. Phylogenet. Evol.">
        <title>The complete mitochondrial genome of Flustrellidra hispida and the phylogenetic position of Bryozoa among the Metazoa.</title>
        <authorList>
            <person name="Waeschenbach A."/>
            <person name="Telford M.J."/>
            <person name="Porter J.S."/>
            <person name="Littlewood D.T."/>
        </authorList>
    </citation>
    <scope>NUCLEOTIDE SEQUENCE</scope>
</reference>
<feature type="transmembrane region" description="Helical" evidence="9">
    <location>
        <begin position="48"/>
        <end position="70"/>
    </location>
</feature>
<comment type="subcellular location">
    <subcellularLocation>
        <location evidence="1">Membrane</location>
    </subcellularLocation>
    <subcellularLocation>
        <location evidence="9">Mitochondrion membrane</location>
        <topology evidence="9">Multi-pass membrane protein</topology>
    </subcellularLocation>
</comment>
<dbReference type="Gene3D" id="1.20.58.1610">
    <property type="entry name" value="NADH:ubiquinone/plastoquinone oxidoreductase, chain 3"/>
    <property type="match status" value="1"/>
</dbReference>
<dbReference type="Pfam" id="PF00507">
    <property type="entry name" value="Oxidored_q4"/>
    <property type="match status" value="1"/>
</dbReference>
<gene>
    <name evidence="11" type="primary">NAD3</name>
</gene>
<name>Q15K46_9BILA</name>
<dbReference type="GO" id="GO:0008137">
    <property type="term" value="F:NADH dehydrogenase (ubiquinone) activity"/>
    <property type="evidence" value="ECO:0007669"/>
    <property type="project" value="UniProtKB-UniRule"/>
</dbReference>
<keyword evidence="9" id="KW-1278">Translocase</keyword>
<keyword evidence="10" id="KW-0732">Signal</keyword>
<dbReference type="GO" id="GO:0031966">
    <property type="term" value="C:mitochondrial membrane"/>
    <property type="evidence" value="ECO:0007669"/>
    <property type="project" value="UniProtKB-SubCell"/>
</dbReference>
<dbReference type="EC" id="7.1.1.2" evidence="9"/>
<feature type="transmembrane region" description="Helical" evidence="9">
    <location>
        <begin position="82"/>
        <end position="100"/>
    </location>
</feature>
<keyword evidence="9" id="KW-0830">Ubiquinone</keyword>
<evidence type="ECO:0000256" key="3">
    <source>
        <dbReference type="ARBA" id="ARBA00021007"/>
    </source>
</evidence>
<keyword evidence="6 9" id="KW-1133">Transmembrane helix</keyword>
<dbReference type="InterPro" id="IPR000440">
    <property type="entry name" value="NADH_UbQ/plastoQ_OxRdtase_su3"/>
</dbReference>
<evidence type="ECO:0000256" key="2">
    <source>
        <dbReference type="ARBA" id="ARBA00008472"/>
    </source>
</evidence>
<proteinExistence type="inferred from homology"/>
<keyword evidence="9" id="KW-0249">Electron transport</keyword>
<evidence type="ECO:0000256" key="9">
    <source>
        <dbReference type="RuleBase" id="RU003640"/>
    </source>
</evidence>
<organism evidence="11">
    <name type="scientific">Flustrellidra hispida</name>
    <dbReference type="NCBI Taxonomy" id="97271"/>
    <lineage>
        <taxon>Eukaryota</taxon>
        <taxon>Metazoa</taxon>
        <taxon>Spiralia</taxon>
        <taxon>Lophotrochozoa</taxon>
        <taxon>Bryozoa</taxon>
        <taxon>Gymnolaemata</taxon>
        <taxon>Ctenostomatida</taxon>
        <taxon>Flustrellidridae</taxon>
        <taxon>Flustrellidra</taxon>
    </lineage>
</organism>
<comment type="similarity">
    <text evidence="2 9">Belongs to the complex I subunit 3 family.</text>
</comment>
<evidence type="ECO:0000313" key="11">
    <source>
        <dbReference type="EMBL" id="AAZ76752.1"/>
    </source>
</evidence>
<evidence type="ECO:0000256" key="10">
    <source>
        <dbReference type="SAM" id="SignalP"/>
    </source>
</evidence>
<dbReference type="PANTHER" id="PTHR11058">
    <property type="entry name" value="NADH-UBIQUINONE OXIDOREDUCTASE CHAIN 3"/>
    <property type="match status" value="1"/>
</dbReference>
<keyword evidence="9" id="KW-0679">Respiratory chain</keyword>
<dbReference type="EMBL" id="DQ157889">
    <property type="protein sequence ID" value="AAZ76752.1"/>
    <property type="molecule type" value="Genomic_DNA"/>
</dbReference>
<evidence type="ECO:0000256" key="7">
    <source>
        <dbReference type="ARBA" id="ARBA00023136"/>
    </source>
</evidence>
<dbReference type="InterPro" id="IPR038430">
    <property type="entry name" value="NDAH_ubi_oxred_su3_sf"/>
</dbReference>
<feature type="signal peptide" evidence="10">
    <location>
        <begin position="1"/>
        <end position="21"/>
    </location>
</feature>
<evidence type="ECO:0000256" key="5">
    <source>
        <dbReference type="ARBA" id="ARBA00022692"/>
    </source>
</evidence>
<accession>Q15K46</accession>
<evidence type="ECO:0000256" key="4">
    <source>
        <dbReference type="ARBA" id="ARBA00022448"/>
    </source>
</evidence>
<comment type="function">
    <text evidence="9">Core subunit of the mitochondrial membrane respiratory chain NADH dehydrogenase (Complex I) which catalyzes electron transfer from NADH through the respiratory chain, using ubiquinone as an electron acceptor. Essential for the catalytic activity of complex I.</text>
</comment>
<comment type="catalytic activity">
    <reaction evidence="8 9">
        <text>a ubiquinone + NADH + 5 H(+)(in) = a ubiquinol + NAD(+) + 4 H(+)(out)</text>
        <dbReference type="Rhea" id="RHEA:29091"/>
        <dbReference type="Rhea" id="RHEA-COMP:9565"/>
        <dbReference type="Rhea" id="RHEA-COMP:9566"/>
        <dbReference type="ChEBI" id="CHEBI:15378"/>
        <dbReference type="ChEBI" id="CHEBI:16389"/>
        <dbReference type="ChEBI" id="CHEBI:17976"/>
        <dbReference type="ChEBI" id="CHEBI:57540"/>
        <dbReference type="ChEBI" id="CHEBI:57945"/>
        <dbReference type="EC" id="7.1.1.2"/>
    </reaction>
</comment>
<dbReference type="AlphaFoldDB" id="Q15K46"/>
<keyword evidence="5 9" id="KW-0812">Transmembrane</keyword>
<evidence type="ECO:0000256" key="8">
    <source>
        <dbReference type="ARBA" id="ARBA00049551"/>
    </source>
</evidence>
<keyword evidence="9" id="KW-0520">NAD</keyword>